<dbReference type="InterPro" id="IPR052716">
    <property type="entry name" value="MOSC_domain"/>
</dbReference>
<keyword evidence="3" id="KW-1185">Reference proteome</keyword>
<gene>
    <name evidence="2" type="ORF">KDAU_31390</name>
</gene>
<dbReference type="InterPro" id="IPR011037">
    <property type="entry name" value="Pyrv_Knase-like_insert_dom_sf"/>
</dbReference>
<organism evidence="2 3">
    <name type="scientific">Dictyobacter aurantiacus</name>
    <dbReference type="NCBI Taxonomy" id="1936993"/>
    <lineage>
        <taxon>Bacteria</taxon>
        <taxon>Bacillati</taxon>
        <taxon>Chloroflexota</taxon>
        <taxon>Ktedonobacteria</taxon>
        <taxon>Ktedonobacterales</taxon>
        <taxon>Dictyobacteraceae</taxon>
        <taxon>Dictyobacter</taxon>
    </lineage>
</organism>
<sequence length="158" mass="17026">MTEKIWWNGEVAALYIAPAADEPMQEVDNALLVADQGIVGDRYFAQAGTHSGPDGQSYEVTLIESEAVESVQTENKIMVTAADMRRNIVTKGFALSHLVDKEFRIGDTVLRGIALCEPCPHLMEKTSHKVAVGFIHRGGLGAKIISGGLINVGDPIHS</sequence>
<dbReference type="PANTHER" id="PTHR36930">
    <property type="entry name" value="METAL-SULFUR CLUSTER BIOSYNTHESIS PROTEINS YUAD-RELATED"/>
    <property type="match status" value="1"/>
</dbReference>
<dbReference type="EMBL" id="BIFQ01000001">
    <property type="protein sequence ID" value="GCE05810.1"/>
    <property type="molecule type" value="Genomic_DNA"/>
</dbReference>
<dbReference type="AlphaFoldDB" id="A0A401ZFZ1"/>
<proteinExistence type="predicted"/>
<dbReference type="PROSITE" id="PS51340">
    <property type="entry name" value="MOSC"/>
    <property type="match status" value="1"/>
</dbReference>
<dbReference type="Pfam" id="PF03473">
    <property type="entry name" value="MOSC"/>
    <property type="match status" value="1"/>
</dbReference>
<accession>A0A401ZFZ1</accession>
<dbReference type="InterPro" id="IPR005302">
    <property type="entry name" value="MoCF_Sase_C"/>
</dbReference>
<evidence type="ECO:0000313" key="2">
    <source>
        <dbReference type="EMBL" id="GCE05810.1"/>
    </source>
</evidence>
<dbReference type="Proteomes" id="UP000287224">
    <property type="component" value="Unassembled WGS sequence"/>
</dbReference>
<comment type="caution">
    <text evidence="2">The sequence shown here is derived from an EMBL/GenBank/DDBJ whole genome shotgun (WGS) entry which is preliminary data.</text>
</comment>
<dbReference type="GO" id="GO:0003824">
    <property type="term" value="F:catalytic activity"/>
    <property type="evidence" value="ECO:0007669"/>
    <property type="project" value="InterPro"/>
</dbReference>
<evidence type="ECO:0000313" key="3">
    <source>
        <dbReference type="Proteomes" id="UP000287224"/>
    </source>
</evidence>
<dbReference type="SUPFAM" id="SSF50800">
    <property type="entry name" value="PK beta-barrel domain-like"/>
    <property type="match status" value="1"/>
</dbReference>
<dbReference type="GO" id="GO:0030151">
    <property type="term" value="F:molybdenum ion binding"/>
    <property type="evidence" value="ECO:0007669"/>
    <property type="project" value="InterPro"/>
</dbReference>
<name>A0A401ZFZ1_9CHLR</name>
<dbReference type="RefSeq" id="WP_126596827.1">
    <property type="nucleotide sequence ID" value="NZ_BIFQ01000001.1"/>
</dbReference>
<dbReference type="GO" id="GO:0030170">
    <property type="term" value="F:pyridoxal phosphate binding"/>
    <property type="evidence" value="ECO:0007669"/>
    <property type="project" value="InterPro"/>
</dbReference>
<dbReference type="OrthoDB" id="1550913at2"/>
<dbReference type="PANTHER" id="PTHR36930:SF1">
    <property type="entry name" value="MOSC DOMAIN-CONTAINING PROTEIN"/>
    <property type="match status" value="1"/>
</dbReference>
<feature type="domain" description="MOSC" evidence="1">
    <location>
        <begin position="25"/>
        <end position="158"/>
    </location>
</feature>
<evidence type="ECO:0000259" key="1">
    <source>
        <dbReference type="PROSITE" id="PS51340"/>
    </source>
</evidence>
<dbReference type="Gene3D" id="2.40.33.20">
    <property type="entry name" value="PK beta-barrel domain-like"/>
    <property type="match status" value="1"/>
</dbReference>
<protein>
    <submittedName>
        <fullName evidence="2">Molybdenum cofactor sulfurase</fullName>
    </submittedName>
</protein>
<reference evidence="3" key="1">
    <citation type="submission" date="2018-12" db="EMBL/GenBank/DDBJ databases">
        <title>Tengunoibacter tsumagoiensis gen. nov., sp. nov., Dictyobacter kobayashii sp. nov., D. alpinus sp. nov., and D. joshuensis sp. nov. and description of Dictyobacteraceae fam. nov. within the order Ktedonobacterales isolated from Tengu-no-mugimeshi.</title>
        <authorList>
            <person name="Wang C.M."/>
            <person name="Zheng Y."/>
            <person name="Sakai Y."/>
            <person name="Toyoda A."/>
            <person name="Minakuchi Y."/>
            <person name="Abe K."/>
            <person name="Yokota A."/>
            <person name="Yabe S."/>
        </authorList>
    </citation>
    <scope>NUCLEOTIDE SEQUENCE [LARGE SCALE GENOMIC DNA]</scope>
    <source>
        <strain evidence="3">S-27</strain>
    </source>
</reference>